<gene>
    <name evidence="3" type="primary">52</name>
    <name evidence="3" type="ORF">SEA_EDEN_52</name>
</gene>
<feature type="domain" description="DUF7250" evidence="2">
    <location>
        <begin position="1"/>
        <end position="89"/>
    </location>
</feature>
<dbReference type="Proteomes" id="UP000260367">
    <property type="component" value="Segment"/>
</dbReference>
<dbReference type="RefSeq" id="YP_009806831.1">
    <property type="nucleotide sequence ID" value="NC_048017.1"/>
</dbReference>
<dbReference type="EMBL" id="MH509447">
    <property type="protein sequence ID" value="AXH47347.1"/>
    <property type="molecule type" value="Genomic_DNA"/>
</dbReference>
<dbReference type="Pfam" id="PF23908">
    <property type="entry name" value="DUF7250"/>
    <property type="match status" value="1"/>
</dbReference>
<reference evidence="4" key="1">
    <citation type="submission" date="2018-06" db="EMBL/GenBank/DDBJ databases">
        <authorList>
            <person name="Zhirakovskaya E."/>
        </authorList>
    </citation>
    <scope>NUCLEOTIDE SEQUENCE [LARGE SCALE GENOMIC DNA]</scope>
</reference>
<evidence type="ECO:0000313" key="3">
    <source>
        <dbReference type="EMBL" id="AXH47347.1"/>
    </source>
</evidence>
<dbReference type="KEGG" id="vg:54997701"/>
<evidence type="ECO:0000256" key="1">
    <source>
        <dbReference type="SAM" id="MobiDB-lite"/>
    </source>
</evidence>
<evidence type="ECO:0000313" key="4">
    <source>
        <dbReference type="Proteomes" id="UP000260367"/>
    </source>
</evidence>
<dbReference type="InterPro" id="IPR055674">
    <property type="entry name" value="DUF7250"/>
</dbReference>
<organism evidence="3 4">
    <name type="scientific">Microbacterium phage Eden</name>
    <dbReference type="NCBI Taxonomy" id="2250289"/>
    <lineage>
        <taxon>Viruses</taxon>
        <taxon>Duplodnaviria</taxon>
        <taxon>Heunggongvirae</taxon>
        <taxon>Uroviricota</taxon>
        <taxon>Caudoviricetes</taxon>
        <taxon>Edenvirus</taxon>
        <taxon>Edenvirus eden</taxon>
    </lineage>
</organism>
<name>A0A345KWE5_9CAUD</name>
<dbReference type="GeneID" id="54997701"/>
<evidence type="ECO:0000259" key="2">
    <source>
        <dbReference type="Pfam" id="PF23908"/>
    </source>
</evidence>
<keyword evidence="4" id="KW-1185">Reference proteome</keyword>
<proteinExistence type="predicted"/>
<sequence>MNKHDAETDTVEQTPPPNPDAGKFAIFKAEDFGWVLRDNTTKPAFDYPFAARDHALAGIDARLEGRSFNGSPAKRNAYGVPLEGIEVFA</sequence>
<accession>A0A345KWE5</accession>
<protein>
    <recommendedName>
        <fullName evidence="2">DUF7250 domain-containing protein</fullName>
    </recommendedName>
</protein>
<feature type="region of interest" description="Disordered" evidence="1">
    <location>
        <begin position="1"/>
        <end position="23"/>
    </location>
</feature>